<dbReference type="SMART" id="SM00025">
    <property type="entry name" value="Pumilio"/>
    <property type="match status" value="8"/>
</dbReference>
<dbReference type="InterPro" id="IPR033133">
    <property type="entry name" value="PUM-HD"/>
</dbReference>
<reference evidence="9" key="1">
    <citation type="submission" date="2019-09" db="EMBL/GenBank/DDBJ databases">
        <title>Draft genome information of white flower Hibiscus syriacus.</title>
        <authorList>
            <person name="Kim Y.-M."/>
        </authorList>
    </citation>
    <scope>NUCLEOTIDE SEQUENCE [LARGE SCALE GENOMIC DNA]</scope>
    <source>
        <strain evidence="9">YM2019G1</strain>
    </source>
</reference>
<name>A0A6A3AEJ2_HIBSY</name>
<dbReference type="InterPro" id="IPR001313">
    <property type="entry name" value="Pumilio_RNA-bd_rpt"/>
</dbReference>
<evidence type="ECO:0000313" key="10">
    <source>
        <dbReference type="Proteomes" id="UP000436088"/>
    </source>
</evidence>
<dbReference type="Gene3D" id="1.25.10.10">
    <property type="entry name" value="Leucine-rich Repeat Variant"/>
    <property type="match status" value="1"/>
</dbReference>
<dbReference type="InterPro" id="IPR016024">
    <property type="entry name" value="ARM-type_fold"/>
</dbReference>
<evidence type="ECO:0000256" key="7">
    <source>
        <dbReference type="PROSITE-ProRule" id="PRU00317"/>
    </source>
</evidence>
<dbReference type="PROSITE" id="PS50302">
    <property type="entry name" value="PUM"/>
    <property type="match status" value="5"/>
</dbReference>
<sequence>MEGFGNHAGFGGDEEQDLLGNPYLPDQIQINDYYRVFSNPSLGLQGHDDLFRFRNPTGSFSQGYLYESLDECFGRMNLNQTGNANDFGSGLWRSTMGLFHGGFNGVYLNSKTSLGDQTTVRFANPIGSTFIDNGLHNVNCFPFQNPRPTDVMSPSMHDRQLVLNPNRPCPVQEQLRYSWSWLRELRGKVCQVARDQNGCRFLQKKLEYPMITDEEIEMIFMEVKDQLHALMVHRFGYYVIQNLFIAANQEIRTQLLFLLVRSPQRFIEVCTDIHGSRTMQKVMECITTNEQRCMLLSSLKPIAFTLINHSNGHHVIQHCLYNFSHKEIQHLTNVIVANCIEIATNKSGCCLLQQWLVHVNAKDQGRLLDPIIANALLLSENEYGNYVVQFVIKMGNRYATAAIIGQLEGSFVALSFNKCGSNVVEKCLIFSGEELSSRIITEIINDPDFVKVIGHDYGNYVVQSALLVSKGELHNALQSFIRHHYSFLQSNPFGRRVLSRAKCHKTRK</sequence>
<gene>
    <name evidence="9" type="ORF">F3Y22_tig00110485pilonHSYRG00089</name>
</gene>
<comment type="subcellular location">
    <subcellularLocation>
        <location evidence="1">Cytoplasm</location>
    </subcellularLocation>
</comment>
<keyword evidence="10" id="KW-1185">Reference proteome</keyword>
<dbReference type="GO" id="GO:0006417">
    <property type="term" value="P:regulation of translation"/>
    <property type="evidence" value="ECO:0007669"/>
    <property type="project" value="UniProtKB-KW"/>
</dbReference>
<accession>A0A6A3AEJ2</accession>
<keyword evidence="3" id="KW-0677">Repeat</keyword>
<organism evidence="9 10">
    <name type="scientific">Hibiscus syriacus</name>
    <name type="common">Rose of Sharon</name>
    <dbReference type="NCBI Taxonomy" id="106335"/>
    <lineage>
        <taxon>Eukaryota</taxon>
        <taxon>Viridiplantae</taxon>
        <taxon>Streptophyta</taxon>
        <taxon>Embryophyta</taxon>
        <taxon>Tracheophyta</taxon>
        <taxon>Spermatophyta</taxon>
        <taxon>Magnoliopsida</taxon>
        <taxon>eudicotyledons</taxon>
        <taxon>Gunneridae</taxon>
        <taxon>Pentapetalae</taxon>
        <taxon>rosids</taxon>
        <taxon>malvids</taxon>
        <taxon>Malvales</taxon>
        <taxon>Malvaceae</taxon>
        <taxon>Malvoideae</taxon>
        <taxon>Hibiscus</taxon>
    </lineage>
</organism>
<dbReference type="PANTHER" id="PTHR12537:SF129">
    <property type="entry name" value="PUMILIO HOMOLOG 15-LIKE"/>
    <property type="match status" value="1"/>
</dbReference>
<dbReference type="GO" id="GO:0003729">
    <property type="term" value="F:mRNA binding"/>
    <property type="evidence" value="ECO:0007669"/>
    <property type="project" value="TreeGrafter"/>
</dbReference>
<keyword evidence="4" id="KW-0810">Translation regulation</keyword>
<feature type="repeat" description="Pumilio" evidence="7">
    <location>
        <begin position="222"/>
        <end position="257"/>
    </location>
</feature>
<feature type="domain" description="PUM-HD" evidence="8">
    <location>
        <begin position="158"/>
        <end position="505"/>
    </location>
</feature>
<protein>
    <recommendedName>
        <fullName evidence="8">PUM-HD domain-containing protein</fullName>
    </recommendedName>
</protein>
<comment type="function">
    <text evidence="6">Sequence-specific RNA-binding protein that regulates translation and mRNA stability by binding the 3'-UTR of target mRNAs.</text>
</comment>
<dbReference type="AlphaFoldDB" id="A0A6A3AEJ2"/>
<dbReference type="FunFam" id="1.25.10.10:FF:000237">
    <property type="entry name" value="Pumilio homolog 9"/>
    <property type="match status" value="1"/>
</dbReference>
<feature type="repeat" description="Pumilio" evidence="7">
    <location>
        <begin position="370"/>
        <end position="405"/>
    </location>
</feature>
<dbReference type="PANTHER" id="PTHR12537">
    <property type="entry name" value="RNA BINDING PROTEIN PUMILIO-RELATED"/>
    <property type="match status" value="1"/>
</dbReference>
<comment type="caution">
    <text evidence="9">The sequence shown here is derived from an EMBL/GenBank/DDBJ whole genome shotgun (WGS) entry which is preliminary data.</text>
</comment>
<evidence type="ECO:0000256" key="3">
    <source>
        <dbReference type="ARBA" id="ARBA00022737"/>
    </source>
</evidence>
<dbReference type="InterPro" id="IPR033712">
    <property type="entry name" value="Pumilio_RNA-bd"/>
</dbReference>
<evidence type="ECO:0000256" key="6">
    <source>
        <dbReference type="ARBA" id="ARBA00058490"/>
    </source>
</evidence>
<keyword evidence="2" id="KW-0963">Cytoplasm</keyword>
<evidence type="ECO:0000313" key="9">
    <source>
        <dbReference type="EMBL" id="KAE8702223.1"/>
    </source>
</evidence>
<dbReference type="OrthoDB" id="668540at2759"/>
<dbReference type="Proteomes" id="UP000436088">
    <property type="component" value="Unassembled WGS sequence"/>
</dbReference>
<dbReference type="SUPFAM" id="SSF48371">
    <property type="entry name" value="ARM repeat"/>
    <property type="match status" value="1"/>
</dbReference>
<evidence type="ECO:0000256" key="5">
    <source>
        <dbReference type="ARBA" id="ARBA00022884"/>
    </source>
</evidence>
<keyword evidence="5" id="KW-0694">RNA-binding</keyword>
<dbReference type="PROSITE" id="PS50303">
    <property type="entry name" value="PUM_HD"/>
    <property type="match status" value="1"/>
</dbReference>
<feature type="repeat" description="Pumilio" evidence="7">
    <location>
        <begin position="258"/>
        <end position="297"/>
    </location>
</feature>
<dbReference type="CDD" id="cd07920">
    <property type="entry name" value="Pumilio"/>
    <property type="match status" value="1"/>
</dbReference>
<dbReference type="Pfam" id="PF00806">
    <property type="entry name" value="PUF"/>
    <property type="match status" value="8"/>
</dbReference>
<evidence type="ECO:0000256" key="4">
    <source>
        <dbReference type="ARBA" id="ARBA00022845"/>
    </source>
</evidence>
<feature type="repeat" description="Pumilio" evidence="7">
    <location>
        <begin position="184"/>
        <end position="221"/>
    </location>
</feature>
<dbReference type="EMBL" id="VEPZ02001009">
    <property type="protein sequence ID" value="KAE8702223.1"/>
    <property type="molecule type" value="Genomic_DNA"/>
</dbReference>
<evidence type="ECO:0000259" key="8">
    <source>
        <dbReference type="PROSITE" id="PS50303"/>
    </source>
</evidence>
<proteinExistence type="predicted"/>
<dbReference type="InterPro" id="IPR011989">
    <property type="entry name" value="ARM-like"/>
</dbReference>
<evidence type="ECO:0000256" key="2">
    <source>
        <dbReference type="ARBA" id="ARBA00022490"/>
    </source>
</evidence>
<evidence type="ECO:0000256" key="1">
    <source>
        <dbReference type="ARBA" id="ARBA00004496"/>
    </source>
</evidence>
<dbReference type="GO" id="GO:0005737">
    <property type="term" value="C:cytoplasm"/>
    <property type="evidence" value="ECO:0007669"/>
    <property type="project" value="UniProtKB-SubCell"/>
</dbReference>
<feature type="repeat" description="Pumilio" evidence="7">
    <location>
        <begin position="406"/>
        <end position="441"/>
    </location>
</feature>